<dbReference type="CDD" id="cd16106">
    <property type="entry name" value="Ubl_Dsk2p_like"/>
    <property type="match status" value="1"/>
</dbReference>
<comment type="caution">
    <text evidence="4">The sequence shown here is derived from an EMBL/GenBank/DDBJ whole genome shotgun (WGS) entry which is preliminary data.</text>
</comment>
<dbReference type="Pfam" id="PF00627">
    <property type="entry name" value="UBA"/>
    <property type="match status" value="1"/>
</dbReference>
<dbReference type="CDD" id="cd14324">
    <property type="entry name" value="UBA_Dsk2p_like"/>
    <property type="match status" value="1"/>
</dbReference>
<evidence type="ECO:0000313" key="4">
    <source>
        <dbReference type="EMBL" id="RAR03892.1"/>
    </source>
</evidence>
<organism evidence="4 5">
    <name type="scientific">Stemphylium lycopersici</name>
    <name type="common">Tomato gray leaf spot disease fungus</name>
    <name type="synonym">Thyrospora lycopersici</name>
    <dbReference type="NCBI Taxonomy" id="183478"/>
    <lineage>
        <taxon>Eukaryota</taxon>
        <taxon>Fungi</taxon>
        <taxon>Dikarya</taxon>
        <taxon>Ascomycota</taxon>
        <taxon>Pezizomycotina</taxon>
        <taxon>Dothideomycetes</taxon>
        <taxon>Pleosporomycetidae</taxon>
        <taxon>Pleosporales</taxon>
        <taxon>Pleosporineae</taxon>
        <taxon>Pleosporaceae</taxon>
        <taxon>Stemphylium</taxon>
    </lineage>
</organism>
<dbReference type="PANTHER" id="PTHR10677:SF3">
    <property type="entry name" value="FI07626P-RELATED"/>
    <property type="match status" value="1"/>
</dbReference>
<dbReference type="InterPro" id="IPR029071">
    <property type="entry name" value="Ubiquitin-like_domsf"/>
</dbReference>
<dbReference type="InterPro" id="IPR015496">
    <property type="entry name" value="Ubiquilin"/>
</dbReference>
<sequence length="527" mass="54921">MAEDAATSTEDAQITFNIKAANDQKHVLTLPSTTTVADLKAKLSTSEYAHVPAERQRLIYSGRVLKDPDTLASVKIKDGHTVHLVKGAASNARQNPASQATSSTTGAGSTPVPQVPTNIAAGTGNNPLAGLTGARYAGFHGLPGMDMFGPDGGMGPPPTNESMLRQMEDPNFLSQINEAMNNPAVVDMMLQSPMIRDNPMLQQMLRDPAMRRMMFSPEMMRAQMEMQRSMGGRGPGATPSFPAPGATDNTPQPGSTTTGEGTTETPNQPSTTAPADPFAALGGGAGAGANPFASLFAGGQNPFAPQQQPGANPGAPQNTQDASSTFPNLFGGAGAQGGQANPIAEAAQRMMQNPEAMRNMMQMMGGGGGAGANPFAAFGADPAAGGGAGQPPAGNPFAAMFGPGGGFGGAGGFGTPPPADNRPPEEVYETQLRQLNEMGFYEFDRNVSALRRSGGNVQGAIEYLLNGAQQQPFLTQSEIDEIERYEENEMRMAGEDFSADLDGILDAYDSEEDESFEFDDVDVFVGL</sequence>
<dbReference type="InterPro" id="IPR009060">
    <property type="entry name" value="UBA-like_sf"/>
</dbReference>
<dbReference type="SMART" id="SM00213">
    <property type="entry name" value="UBQ"/>
    <property type="match status" value="1"/>
</dbReference>
<feature type="compositionally biased region" description="Low complexity" evidence="1">
    <location>
        <begin position="97"/>
        <end position="110"/>
    </location>
</feature>
<dbReference type="InterPro" id="IPR015940">
    <property type="entry name" value="UBA"/>
</dbReference>
<dbReference type="Pfam" id="PF00240">
    <property type="entry name" value="ubiquitin"/>
    <property type="match status" value="1"/>
</dbReference>
<dbReference type="SMART" id="SM00165">
    <property type="entry name" value="UBA"/>
    <property type="match status" value="1"/>
</dbReference>
<dbReference type="SUPFAM" id="SSF46934">
    <property type="entry name" value="UBA-like"/>
    <property type="match status" value="1"/>
</dbReference>
<protein>
    <submittedName>
        <fullName evidence="4">Deubiquitination-protection protein dph1</fullName>
    </submittedName>
</protein>
<reference evidence="5" key="1">
    <citation type="submission" date="2018-05" db="EMBL/GenBank/DDBJ databases">
        <title>Draft genome sequence of Stemphylium lycopersici strain CIDEFI 213.</title>
        <authorList>
            <person name="Medina R."/>
            <person name="Franco M.E.E."/>
            <person name="Lucentini C.G."/>
            <person name="Saparrat M.C.N."/>
            <person name="Balatti P.A."/>
        </authorList>
    </citation>
    <scope>NUCLEOTIDE SEQUENCE [LARGE SCALE GENOMIC DNA]</scope>
    <source>
        <strain evidence="5">CIDEFI 213</strain>
    </source>
</reference>
<feature type="compositionally biased region" description="Low complexity" evidence="1">
    <location>
        <begin position="256"/>
        <end position="265"/>
    </location>
</feature>
<dbReference type="GO" id="GO:0031593">
    <property type="term" value="F:polyubiquitin modification-dependent protein binding"/>
    <property type="evidence" value="ECO:0007669"/>
    <property type="project" value="TreeGrafter"/>
</dbReference>
<proteinExistence type="predicted"/>
<feature type="compositionally biased region" description="Low complexity" evidence="1">
    <location>
        <begin position="288"/>
        <end position="318"/>
    </location>
</feature>
<accession>A0A364MUI3</accession>
<feature type="region of interest" description="Disordered" evidence="1">
    <location>
        <begin position="87"/>
        <end position="123"/>
    </location>
</feature>
<evidence type="ECO:0000256" key="1">
    <source>
        <dbReference type="SAM" id="MobiDB-lite"/>
    </source>
</evidence>
<dbReference type="STRING" id="183478.A0A364MUI3"/>
<dbReference type="FunFam" id="1.10.8.10:FF:000024">
    <property type="entry name" value="Ubiquitin domain-containing protein DSK2"/>
    <property type="match status" value="1"/>
</dbReference>
<name>A0A364MUI3_STELY</name>
<dbReference type="PANTHER" id="PTHR10677">
    <property type="entry name" value="UBIQUILIN"/>
    <property type="match status" value="1"/>
</dbReference>
<dbReference type="Gene3D" id="3.10.20.90">
    <property type="entry name" value="Phosphatidylinositol 3-kinase Catalytic Subunit, Chain A, domain 1"/>
    <property type="match status" value="1"/>
</dbReference>
<dbReference type="Gene3D" id="1.10.8.10">
    <property type="entry name" value="DNA helicase RuvA subunit, C-terminal domain"/>
    <property type="match status" value="1"/>
</dbReference>
<dbReference type="EMBL" id="QGDH01000168">
    <property type="protein sequence ID" value="RAR03892.1"/>
    <property type="molecule type" value="Genomic_DNA"/>
</dbReference>
<keyword evidence="5" id="KW-1185">Reference proteome</keyword>
<dbReference type="Proteomes" id="UP000249619">
    <property type="component" value="Unassembled WGS sequence"/>
</dbReference>
<dbReference type="AlphaFoldDB" id="A0A364MUI3"/>
<evidence type="ECO:0000259" key="2">
    <source>
        <dbReference type="PROSITE" id="PS50030"/>
    </source>
</evidence>
<feature type="domain" description="UBA" evidence="2">
    <location>
        <begin position="426"/>
        <end position="467"/>
    </location>
</feature>
<feature type="region of interest" description="Disordered" evidence="1">
    <location>
        <begin position="227"/>
        <end position="339"/>
    </location>
</feature>
<evidence type="ECO:0000259" key="3">
    <source>
        <dbReference type="PROSITE" id="PS50053"/>
    </source>
</evidence>
<feature type="domain" description="Ubiquitin-like" evidence="3">
    <location>
        <begin position="14"/>
        <end position="85"/>
    </location>
</feature>
<dbReference type="InterPro" id="IPR000626">
    <property type="entry name" value="Ubiquitin-like_dom"/>
</dbReference>
<dbReference type="GO" id="GO:0006511">
    <property type="term" value="P:ubiquitin-dependent protein catabolic process"/>
    <property type="evidence" value="ECO:0007669"/>
    <property type="project" value="TreeGrafter"/>
</dbReference>
<gene>
    <name evidence="4" type="ORF">DDE83_008050</name>
</gene>
<evidence type="ECO:0000313" key="5">
    <source>
        <dbReference type="Proteomes" id="UP000249619"/>
    </source>
</evidence>
<dbReference type="PROSITE" id="PS50053">
    <property type="entry name" value="UBIQUITIN_2"/>
    <property type="match status" value="1"/>
</dbReference>
<dbReference type="SUPFAM" id="SSF54236">
    <property type="entry name" value="Ubiquitin-like"/>
    <property type="match status" value="1"/>
</dbReference>
<dbReference type="PROSITE" id="PS50030">
    <property type="entry name" value="UBA"/>
    <property type="match status" value="1"/>
</dbReference>
<dbReference type="GO" id="GO:0005829">
    <property type="term" value="C:cytosol"/>
    <property type="evidence" value="ECO:0007669"/>
    <property type="project" value="TreeGrafter"/>
</dbReference>